<feature type="non-terminal residue" evidence="2">
    <location>
        <position position="318"/>
    </location>
</feature>
<name>A0A255Z4H2_9SPHN</name>
<dbReference type="AlphaFoldDB" id="A0A255Z4H2"/>
<keyword evidence="3" id="KW-1185">Reference proteome</keyword>
<comment type="caution">
    <text evidence="2">The sequence shown here is derived from an EMBL/GenBank/DDBJ whole genome shotgun (WGS) entry which is preliminary data.</text>
</comment>
<dbReference type="EMBL" id="NOXT01000047">
    <property type="protein sequence ID" value="OYQ36349.1"/>
    <property type="molecule type" value="Genomic_DNA"/>
</dbReference>
<accession>A0A255Z4H2</accession>
<dbReference type="Proteomes" id="UP000216991">
    <property type="component" value="Unassembled WGS sequence"/>
</dbReference>
<dbReference type="CDD" id="cd10447">
    <property type="entry name" value="GIY-YIG_unchar_2"/>
    <property type="match status" value="1"/>
</dbReference>
<proteinExistence type="predicted"/>
<sequence length="318" mass="34720">MTRPRSINIFLLDGDPDGIRVAQISMSTIQAIAFRKLQMKQVRATFPELARPGVYLLLGFDEAQPDRLMAYIGESEGVANRLQYHAGNDKGMDSKPFWTETIVLVSKDENLTKSHARYVEARLIADAGQNPRWTLLNSQKASEVGKLPLPDRAAMEEFIDQTKTLVGALGCDLFKVVSGDLTNGNKLEIPASTTAPNVVFVYRGQGFAAQMSITASSEFVVKKGSIARVKTTNTIPKGTVALRSDLLAKGILVEQNDGLLFTSDYIFSSVSAAAATVTGAAANGRILWRLPDGRTYAEWEEAENRALLQRLAAVRGRL</sequence>
<gene>
    <name evidence="2" type="ORF">CHU93_01080</name>
</gene>
<feature type="domain" description="DUF4357" evidence="1">
    <location>
        <begin position="243"/>
        <end position="295"/>
    </location>
</feature>
<evidence type="ECO:0000259" key="1">
    <source>
        <dbReference type="Pfam" id="PF14267"/>
    </source>
</evidence>
<reference evidence="2 3" key="1">
    <citation type="submission" date="2017-07" db="EMBL/GenBank/DDBJ databases">
        <title>Sandarakinorhabdus cyanobacteriorum sp. nov., a novel bacterium isolated from cyanobacterial aggregates in a eutrophic lake.</title>
        <authorList>
            <person name="Cai H."/>
        </authorList>
    </citation>
    <scope>NUCLEOTIDE SEQUENCE [LARGE SCALE GENOMIC DNA]</scope>
    <source>
        <strain evidence="2 3">TH057</strain>
    </source>
</reference>
<dbReference type="RefSeq" id="WP_094472370.1">
    <property type="nucleotide sequence ID" value="NZ_NOXT01000047.1"/>
</dbReference>
<dbReference type="Pfam" id="PF14267">
    <property type="entry name" value="DUF4357"/>
    <property type="match status" value="1"/>
</dbReference>
<dbReference type="OrthoDB" id="2656488at2"/>
<evidence type="ECO:0000313" key="2">
    <source>
        <dbReference type="EMBL" id="OYQ36349.1"/>
    </source>
</evidence>
<dbReference type="InterPro" id="IPR025579">
    <property type="entry name" value="DUF4357"/>
</dbReference>
<protein>
    <recommendedName>
        <fullName evidence="1">DUF4357 domain-containing protein</fullName>
    </recommendedName>
</protein>
<organism evidence="2 3">
    <name type="scientific">Sandarakinorhabdus cyanobacteriorum</name>
    <dbReference type="NCBI Taxonomy" id="1981098"/>
    <lineage>
        <taxon>Bacteria</taxon>
        <taxon>Pseudomonadati</taxon>
        <taxon>Pseudomonadota</taxon>
        <taxon>Alphaproteobacteria</taxon>
        <taxon>Sphingomonadales</taxon>
        <taxon>Sphingosinicellaceae</taxon>
        <taxon>Sandarakinorhabdus</taxon>
    </lineage>
</organism>
<evidence type="ECO:0000313" key="3">
    <source>
        <dbReference type="Proteomes" id="UP000216991"/>
    </source>
</evidence>